<dbReference type="EMBL" id="JBBNAE010000003">
    <property type="protein sequence ID" value="KAK9137369.1"/>
    <property type="molecule type" value="Genomic_DNA"/>
</dbReference>
<evidence type="ECO:0000313" key="3">
    <source>
        <dbReference type="EMBL" id="KAK9137369.1"/>
    </source>
</evidence>
<evidence type="ECO:0000256" key="1">
    <source>
        <dbReference type="ARBA" id="ARBA00006524"/>
    </source>
</evidence>
<sequence length="123" mass="13658">MNSSILSEGIALTLSQWSALQLAIRNQWGGVDSLQKSGQLVAELFSFFSSSRVSLCIDDLENLLYENMVLSFNTDIEDGSIEEVAEGLMILYEECVQGNYESIEKLRKSRYGAKNLSNHPVGC</sequence>
<accession>A0AAP0JP02</accession>
<protein>
    <recommendedName>
        <fullName evidence="5">Pre-rRNA-processing protein TSR2 homolog</fullName>
    </recommendedName>
</protein>
<evidence type="ECO:0000313" key="4">
    <source>
        <dbReference type="Proteomes" id="UP001417504"/>
    </source>
</evidence>
<dbReference type="InterPro" id="IPR019398">
    <property type="entry name" value="Pre-rRNA_process_TSR2"/>
</dbReference>
<keyword evidence="4" id="KW-1185">Reference proteome</keyword>
<proteinExistence type="inferred from homology"/>
<gene>
    <name evidence="3" type="ORF">Sjap_007963</name>
</gene>
<comment type="caution">
    <text evidence="3">The sequence shown here is derived from an EMBL/GenBank/DDBJ whole genome shotgun (WGS) entry which is preliminary data.</text>
</comment>
<dbReference type="PANTHER" id="PTHR21250">
    <property type="entry name" value="PRE-RRNA-PROCESSING PROTEIN TSR2 HOMOLOG"/>
    <property type="match status" value="1"/>
</dbReference>
<dbReference type="Pfam" id="PF10273">
    <property type="entry name" value="WGG"/>
    <property type="match status" value="1"/>
</dbReference>
<evidence type="ECO:0008006" key="5">
    <source>
        <dbReference type="Google" id="ProtNLM"/>
    </source>
</evidence>
<evidence type="ECO:0000256" key="2">
    <source>
        <dbReference type="ARBA" id="ARBA00022552"/>
    </source>
</evidence>
<keyword evidence="2" id="KW-0698">rRNA processing</keyword>
<dbReference type="GO" id="GO:0006364">
    <property type="term" value="P:rRNA processing"/>
    <property type="evidence" value="ECO:0007669"/>
    <property type="project" value="UniProtKB-KW"/>
</dbReference>
<organism evidence="3 4">
    <name type="scientific">Stephania japonica</name>
    <dbReference type="NCBI Taxonomy" id="461633"/>
    <lineage>
        <taxon>Eukaryota</taxon>
        <taxon>Viridiplantae</taxon>
        <taxon>Streptophyta</taxon>
        <taxon>Embryophyta</taxon>
        <taxon>Tracheophyta</taxon>
        <taxon>Spermatophyta</taxon>
        <taxon>Magnoliopsida</taxon>
        <taxon>Ranunculales</taxon>
        <taxon>Menispermaceae</taxon>
        <taxon>Menispermoideae</taxon>
        <taxon>Cissampelideae</taxon>
        <taxon>Stephania</taxon>
    </lineage>
</organism>
<dbReference type="Proteomes" id="UP001417504">
    <property type="component" value="Unassembled WGS sequence"/>
</dbReference>
<name>A0AAP0JP02_9MAGN</name>
<dbReference type="AlphaFoldDB" id="A0AAP0JP02"/>
<reference evidence="3 4" key="1">
    <citation type="submission" date="2024-01" db="EMBL/GenBank/DDBJ databases">
        <title>Genome assemblies of Stephania.</title>
        <authorList>
            <person name="Yang L."/>
        </authorList>
    </citation>
    <scope>NUCLEOTIDE SEQUENCE [LARGE SCALE GENOMIC DNA]</scope>
    <source>
        <strain evidence="3">QJT</strain>
        <tissue evidence="3">Leaf</tissue>
    </source>
</reference>
<comment type="similarity">
    <text evidence="1">Belongs to the TSR2 family.</text>
</comment>